<name>A0A1J5PKF7_9ZZZZ</name>
<comment type="caution">
    <text evidence="1">The sequence shown here is derived from an EMBL/GenBank/DDBJ whole genome shotgun (WGS) entry which is preliminary data.</text>
</comment>
<dbReference type="EMBL" id="MLJW01003796">
    <property type="protein sequence ID" value="OIQ71288.1"/>
    <property type="molecule type" value="Genomic_DNA"/>
</dbReference>
<reference evidence="1" key="1">
    <citation type="submission" date="2016-10" db="EMBL/GenBank/DDBJ databases">
        <title>Sequence of Gallionella enrichment culture.</title>
        <authorList>
            <person name="Poehlein A."/>
            <person name="Muehling M."/>
            <person name="Daniel R."/>
        </authorList>
    </citation>
    <scope>NUCLEOTIDE SEQUENCE</scope>
</reference>
<organism evidence="1">
    <name type="scientific">mine drainage metagenome</name>
    <dbReference type="NCBI Taxonomy" id="410659"/>
    <lineage>
        <taxon>unclassified sequences</taxon>
        <taxon>metagenomes</taxon>
        <taxon>ecological metagenomes</taxon>
    </lineage>
</organism>
<gene>
    <name evidence="1" type="ORF">GALL_470960</name>
</gene>
<evidence type="ECO:0000313" key="1">
    <source>
        <dbReference type="EMBL" id="OIQ71288.1"/>
    </source>
</evidence>
<sequence length="169" mass="19970">MRKFSLIIFMLLFTGDIAIGQTQDSTIYHIEKLNWESFKVIFQYATNNTSFDENAEKLIAIRDGKKFNKLLHYIGQEDKSVVIHAILTKIYEPKNLLVSVRYNYKKDVNGKEIPSEMVGMTFLCNNITWDIKFSKDEQPSYFIADSERLKLKEYWLNKFRSSKRHAKPR</sequence>
<protein>
    <submittedName>
        <fullName evidence="1">Uncharacterized protein</fullName>
    </submittedName>
</protein>
<proteinExistence type="predicted"/>
<dbReference type="AlphaFoldDB" id="A0A1J5PKF7"/>
<accession>A0A1J5PKF7</accession>